<keyword evidence="9" id="KW-1133">Transmembrane helix</keyword>
<evidence type="ECO:0000256" key="3">
    <source>
        <dbReference type="ARBA" id="ARBA00022553"/>
    </source>
</evidence>
<dbReference type="PANTHER" id="PTHR24421:SF10">
    <property type="entry name" value="NITRATE_NITRITE SENSOR PROTEIN NARQ"/>
    <property type="match status" value="1"/>
</dbReference>
<feature type="domain" description="Histidine kinase/HSP90-like ATPase" evidence="10">
    <location>
        <begin position="330"/>
        <end position="422"/>
    </location>
</feature>
<feature type="transmembrane region" description="Helical" evidence="9">
    <location>
        <begin position="69"/>
        <end position="87"/>
    </location>
</feature>
<evidence type="ECO:0000256" key="7">
    <source>
        <dbReference type="ARBA" id="ARBA00022840"/>
    </source>
</evidence>
<protein>
    <recommendedName>
        <fullName evidence="2">histidine kinase</fullName>
        <ecNumber evidence="2">2.7.13.3</ecNumber>
    </recommendedName>
</protein>
<keyword evidence="4" id="KW-0808">Transferase</keyword>
<name>A0A173LQG8_9ACTN</name>
<dbReference type="Gene3D" id="1.20.5.1930">
    <property type="match status" value="1"/>
</dbReference>
<dbReference type="InterPro" id="IPR050482">
    <property type="entry name" value="Sensor_HK_TwoCompSys"/>
</dbReference>
<evidence type="ECO:0000256" key="8">
    <source>
        <dbReference type="ARBA" id="ARBA00023012"/>
    </source>
</evidence>
<organism evidence="11 12">
    <name type="scientific">Dietzia timorensis</name>
    <dbReference type="NCBI Taxonomy" id="499555"/>
    <lineage>
        <taxon>Bacteria</taxon>
        <taxon>Bacillati</taxon>
        <taxon>Actinomycetota</taxon>
        <taxon>Actinomycetes</taxon>
        <taxon>Mycobacteriales</taxon>
        <taxon>Dietziaceae</taxon>
        <taxon>Dietzia</taxon>
    </lineage>
</organism>
<dbReference type="EMBL" id="CP015961">
    <property type="protein sequence ID" value="ANI93022.1"/>
    <property type="molecule type" value="Genomic_DNA"/>
</dbReference>
<feature type="transmembrane region" description="Helical" evidence="9">
    <location>
        <begin position="99"/>
        <end position="118"/>
    </location>
</feature>
<dbReference type="SUPFAM" id="SSF55874">
    <property type="entry name" value="ATPase domain of HSP90 chaperone/DNA topoisomerase II/histidine kinase"/>
    <property type="match status" value="1"/>
</dbReference>
<dbReference type="RefSeq" id="WP_067476237.1">
    <property type="nucleotide sequence ID" value="NZ_CP015961.1"/>
</dbReference>
<evidence type="ECO:0000256" key="4">
    <source>
        <dbReference type="ARBA" id="ARBA00022679"/>
    </source>
</evidence>
<evidence type="ECO:0000313" key="12">
    <source>
        <dbReference type="Proteomes" id="UP000186104"/>
    </source>
</evidence>
<keyword evidence="12" id="KW-1185">Reference proteome</keyword>
<dbReference type="KEGG" id="dtm:BJL86_2257"/>
<evidence type="ECO:0000259" key="10">
    <source>
        <dbReference type="SMART" id="SM00387"/>
    </source>
</evidence>
<dbReference type="Proteomes" id="UP000186104">
    <property type="component" value="Chromosome"/>
</dbReference>
<sequence length="425" mass="46230">MLSGVDSWVNKHPLAVDLPIAALLACLLLPPSVTAVVDSTWIEPAKLLCILLFIAGHCATIFRRLWPFRMFLVLAAMSLGLLLAPGLTGEVVTSYGAPLPPIFLPSSLVFVLGLYTLATRASERTSLLALAASGIGLALLAIRLFMDGAFTAAANDDAAGAFPFFLTHFVPIALGATIAPWAVGRIRYFRSNYLRALESQVQLESEKRNAEARELIREEREAIARDMHDIVAHSLSVIVSQAEGGRMMLTKKPHLALPILETVASTGQDAMKSMRELLDVLSPTDDASLTPSPSLSELDGLFQRVRDVGIPVQYQSSGFMDSEKRTRPGSVEYVAYRVLQESMTNIIKHATHANLVNVHVKQEEHALEITVTNDGVRAPENRTRGRGLAGMRQRVESLGGTFDASPRNGNTFVVRATLPLREVDS</sequence>
<dbReference type="Pfam" id="PF02518">
    <property type="entry name" value="HATPase_c"/>
    <property type="match status" value="1"/>
</dbReference>
<evidence type="ECO:0000256" key="2">
    <source>
        <dbReference type="ARBA" id="ARBA00012438"/>
    </source>
</evidence>
<dbReference type="STRING" id="499555.BJL86_2257"/>
<dbReference type="InterPro" id="IPR011712">
    <property type="entry name" value="Sig_transdc_His_kin_sub3_dim/P"/>
</dbReference>
<dbReference type="GO" id="GO:0016020">
    <property type="term" value="C:membrane"/>
    <property type="evidence" value="ECO:0007669"/>
    <property type="project" value="InterPro"/>
</dbReference>
<evidence type="ECO:0000256" key="5">
    <source>
        <dbReference type="ARBA" id="ARBA00022741"/>
    </source>
</evidence>
<dbReference type="SMART" id="SM00387">
    <property type="entry name" value="HATPase_c"/>
    <property type="match status" value="1"/>
</dbReference>
<keyword evidence="3" id="KW-0597">Phosphoprotein</keyword>
<keyword evidence="7" id="KW-0067">ATP-binding</keyword>
<dbReference type="CDD" id="cd16917">
    <property type="entry name" value="HATPase_UhpB-NarQ-NarX-like"/>
    <property type="match status" value="1"/>
</dbReference>
<dbReference type="Pfam" id="PF07730">
    <property type="entry name" value="HisKA_3"/>
    <property type="match status" value="1"/>
</dbReference>
<evidence type="ECO:0000313" key="11">
    <source>
        <dbReference type="EMBL" id="ANI93022.1"/>
    </source>
</evidence>
<dbReference type="EC" id="2.7.13.3" evidence="2"/>
<feature type="transmembrane region" description="Helical" evidence="9">
    <location>
        <begin position="158"/>
        <end position="183"/>
    </location>
</feature>
<dbReference type="InterPro" id="IPR055558">
    <property type="entry name" value="DUF7134"/>
</dbReference>
<evidence type="ECO:0000256" key="1">
    <source>
        <dbReference type="ARBA" id="ARBA00000085"/>
    </source>
</evidence>
<accession>A0A173LQG8</accession>
<dbReference type="GO" id="GO:0046983">
    <property type="term" value="F:protein dimerization activity"/>
    <property type="evidence" value="ECO:0007669"/>
    <property type="project" value="InterPro"/>
</dbReference>
<comment type="catalytic activity">
    <reaction evidence="1">
        <text>ATP + protein L-histidine = ADP + protein N-phospho-L-histidine.</text>
        <dbReference type="EC" id="2.7.13.3"/>
    </reaction>
</comment>
<keyword evidence="9" id="KW-0472">Membrane</keyword>
<dbReference type="GO" id="GO:0000155">
    <property type="term" value="F:phosphorelay sensor kinase activity"/>
    <property type="evidence" value="ECO:0007669"/>
    <property type="project" value="InterPro"/>
</dbReference>
<keyword evidence="5" id="KW-0547">Nucleotide-binding</keyword>
<keyword evidence="8" id="KW-0902">Two-component regulatory system</keyword>
<keyword evidence="6 11" id="KW-0418">Kinase</keyword>
<dbReference type="InterPro" id="IPR036890">
    <property type="entry name" value="HATPase_C_sf"/>
</dbReference>
<keyword evidence="9" id="KW-0812">Transmembrane</keyword>
<dbReference type="Gene3D" id="3.30.565.10">
    <property type="entry name" value="Histidine kinase-like ATPase, C-terminal domain"/>
    <property type="match status" value="1"/>
</dbReference>
<proteinExistence type="predicted"/>
<dbReference type="PANTHER" id="PTHR24421">
    <property type="entry name" value="NITRATE/NITRITE SENSOR PROTEIN NARX-RELATED"/>
    <property type="match status" value="1"/>
</dbReference>
<evidence type="ECO:0000256" key="9">
    <source>
        <dbReference type="SAM" id="Phobius"/>
    </source>
</evidence>
<reference evidence="11 12" key="1">
    <citation type="submission" date="2016-06" db="EMBL/GenBank/DDBJ databases">
        <title>Complete genome sequence of a saline-alkali tolerant type strain Dietzia timorensis ID05-A0528T.</title>
        <authorList>
            <person name="Wu X."/>
        </authorList>
    </citation>
    <scope>NUCLEOTIDE SEQUENCE [LARGE SCALE GENOMIC DNA]</scope>
    <source>
        <strain evidence="11 12">ID05-A0528</strain>
    </source>
</reference>
<gene>
    <name evidence="11" type="ORF">BJL86_2257</name>
</gene>
<dbReference type="InterPro" id="IPR003594">
    <property type="entry name" value="HATPase_dom"/>
</dbReference>
<dbReference type="Pfam" id="PF23539">
    <property type="entry name" value="DUF7134"/>
    <property type="match status" value="1"/>
</dbReference>
<evidence type="ECO:0000256" key="6">
    <source>
        <dbReference type="ARBA" id="ARBA00022777"/>
    </source>
</evidence>
<dbReference type="AlphaFoldDB" id="A0A173LQG8"/>
<feature type="transmembrane region" description="Helical" evidence="9">
    <location>
        <begin position="125"/>
        <end position="146"/>
    </location>
</feature>
<dbReference type="GO" id="GO:0005524">
    <property type="term" value="F:ATP binding"/>
    <property type="evidence" value="ECO:0007669"/>
    <property type="project" value="UniProtKB-KW"/>
</dbReference>